<gene>
    <name evidence="2" type="ORF">GIB67_016523</name>
</gene>
<dbReference type="PANTHER" id="PTHR47481:SF30">
    <property type="entry name" value="CCHC-TYPE DOMAIN-CONTAINING PROTEIN"/>
    <property type="match status" value="1"/>
</dbReference>
<evidence type="ECO:0000256" key="1">
    <source>
        <dbReference type="SAM" id="MobiDB-lite"/>
    </source>
</evidence>
<dbReference type="Proteomes" id="UP000541444">
    <property type="component" value="Unassembled WGS sequence"/>
</dbReference>
<name>A0A7J7NQJ1_9MAGN</name>
<evidence type="ECO:0000313" key="2">
    <source>
        <dbReference type="EMBL" id="KAF6169353.1"/>
    </source>
</evidence>
<dbReference type="PANTHER" id="PTHR47481">
    <property type="match status" value="1"/>
</dbReference>
<dbReference type="EMBL" id="JACGCM010000665">
    <property type="protein sequence ID" value="KAF6169353.1"/>
    <property type="molecule type" value="Genomic_DNA"/>
</dbReference>
<comment type="caution">
    <text evidence="2">The sequence shown here is derived from an EMBL/GenBank/DDBJ whole genome shotgun (WGS) entry which is preliminary data.</text>
</comment>
<dbReference type="AlphaFoldDB" id="A0A7J7NQJ1"/>
<feature type="region of interest" description="Disordered" evidence="1">
    <location>
        <begin position="174"/>
        <end position="202"/>
    </location>
</feature>
<feature type="compositionally biased region" description="Polar residues" evidence="1">
    <location>
        <begin position="186"/>
        <end position="202"/>
    </location>
</feature>
<proteinExistence type="predicted"/>
<protein>
    <submittedName>
        <fullName evidence="2">Uncharacterized protein</fullName>
    </submittedName>
</protein>
<accession>A0A7J7NQJ1</accession>
<dbReference type="Pfam" id="PF14223">
    <property type="entry name" value="Retrotran_gag_2"/>
    <property type="match status" value="1"/>
</dbReference>
<keyword evidence="3" id="KW-1185">Reference proteome</keyword>
<dbReference type="OrthoDB" id="1164227at2759"/>
<reference evidence="2 3" key="1">
    <citation type="journal article" date="2020" name="IScience">
        <title>Genome Sequencing of the Endangered Kingdonia uniflora (Circaeasteraceae, Ranunculales) Reveals Potential Mechanisms of Evolutionary Specialization.</title>
        <authorList>
            <person name="Sun Y."/>
            <person name="Deng T."/>
            <person name="Zhang A."/>
            <person name="Moore M.J."/>
            <person name="Landis J.B."/>
            <person name="Lin N."/>
            <person name="Zhang H."/>
            <person name="Zhang X."/>
            <person name="Huang J."/>
            <person name="Zhang X."/>
            <person name="Sun H."/>
            <person name="Wang H."/>
        </authorList>
    </citation>
    <scope>NUCLEOTIDE SEQUENCE [LARGE SCALE GENOMIC DNA]</scope>
    <source>
        <strain evidence="2">TB1705</strain>
        <tissue evidence="2">Leaf</tissue>
    </source>
</reference>
<evidence type="ECO:0000313" key="3">
    <source>
        <dbReference type="Proteomes" id="UP000541444"/>
    </source>
</evidence>
<organism evidence="2 3">
    <name type="scientific">Kingdonia uniflora</name>
    <dbReference type="NCBI Taxonomy" id="39325"/>
    <lineage>
        <taxon>Eukaryota</taxon>
        <taxon>Viridiplantae</taxon>
        <taxon>Streptophyta</taxon>
        <taxon>Embryophyta</taxon>
        <taxon>Tracheophyta</taxon>
        <taxon>Spermatophyta</taxon>
        <taxon>Magnoliopsida</taxon>
        <taxon>Ranunculales</taxon>
        <taxon>Circaeasteraceae</taxon>
        <taxon>Kingdonia</taxon>
    </lineage>
</organism>
<sequence>MNPEYVKWQQLDQSLLSWVNATLTPSVLSTVARYTTSRDVWLSLEKRYASQSRSRIMQLKNQLYSTKPGNLSISYYLDKMNGIVDNLALAGKPVEDDDVVTIILNNVGQAFEATVNLVQAKESYIGMDDLTGLHLSVELRHHELLPVEPIDMVLFTNRSNGRGCGKNVFQPHYMGGRHNHKPPPSIGQTTSSPGATNTSSGYFNINGSSRPNCDICGRIGHTDITPILPIINLPSPP</sequence>